<reference evidence="13" key="1">
    <citation type="submission" date="2019-08" db="EMBL/GenBank/DDBJ databases">
        <authorList>
            <person name="Kucharzyk K."/>
            <person name="Murdoch R.W."/>
            <person name="Higgins S."/>
            <person name="Loffler F."/>
        </authorList>
    </citation>
    <scope>NUCLEOTIDE SEQUENCE</scope>
</reference>
<name>A0A645ARG9_9ZZZZ</name>
<evidence type="ECO:0000259" key="11">
    <source>
        <dbReference type="Pfam" id="PF02875"/>
    </source>
</evidence>
<comment type="subcellular location">
    <subcellularLocation>
        <location evidence="1">Cytoplasm</location>
    </subcellularLocation>
</comment>
<evidence type="ECO:0000259" key="10">
    <source>
        <dbReference type="Pfam" id="PF01225"/>
    </source>
</evidence>
<dbReference type="EC" id="6.3.2.8" evidence="3"/>
<sequence>MLEGIKKIHFIGIGGVGMSAIAYVLLKRGFIVSGSDAAKSNIATKLSKEGAMVYIGHAACQIEGVDAVVVSTAIREDNPELEEARKRKITVLHRSDVLAALINSGKGVAVAGAHGKTTTSSMLACICTESGIDPTAIIGGVVSSLGGNAVNGKGDVLVAEADESDGSFLKFHPHIAVVTNIENDHLDHYGNEENIYKAFCQFLGNLVEGGKAVLCFDNQKIRRMAKETKAAVISYAIECADADYQAKNIVFEKSYTVYDLYYHGNKLGQVELIVPGRHNVLNSLGALAAAFELGISFDKAVASMKLFSGAKRRFETKGHVDGVWIVDDYAHHPTEIKATLAAAKQTRPNRLMCIFQPHRYTRTQLLLEEFGGAFGDCDELILTEIYSAGEQPIPGICGKKLCDEVTKQTAQKVVYIPELCDIEEYLMKNVKTGDLVITLGAGNIYTVGEHLVADLKRGKC</sequence>
<evidence type="ECO:0000256" key="5">
    <source>
        <dbReference type="ARBA" id="ARBA00022598"/>
    </source>
</evidence>
<evidence type="ECO:0000256" key="2">
    <source>
        <dbReference type="ARBA" id="ARBA00004752"/>
    </source>
</evidence>
<dbReference type="InterPro" id="IPR005758">
    <property type="entry name" value="UDP-N-AcMur_Ala_ligase_MurC"/>
</dbReference>
<dbReference type="Gene3D" id="3.40.50.720">
    <property type="entry name" value="NAD(P)-binding Rossmann-like Domain"/>
    <property type="match status" value="1"/>
</dbReference>
<dbReference type="AlphaFoldDB" id="A0A645ARG9"/>
<keyword evidence="6" id="KW-0547">Nucleotide-binding</keyword>
<dbReference type="UniPathway" id="UPA00219"/>
<evidence type="ECO:0000259" key="12">
    <source>
        <dbReference type="Pfam" id="PF08245"/>
    </source>
</evidence>
<comment type="caution">
    <text evidence="13">The sequence shown here is derived from an EMBL/GenBank/DDBJ whole genome shotgun (WGS) entry which is preliminary data.</text>
</comment>
<evidence type="ECO:0000256" key="7">
    <source>
        <dbReference type="ARBA" id="ARBA00022840"/>
    </source>
</evidence>
<dbReference type="PANTHER" id="PTHR43445">
    <property type="entry name" value="UDP-N-ACETYLMURAMATE--L-ALANINE LIGASE-RELATED"/>
    <property type="match status" value="1"/>
</dbReference>
<evidence type="ECO:0000256" key="6">
    <source>
        <dbReference type="ARBA" id="ARBA00022741"/>
    </source>
</evidence>
<keyword evidence="9" id="KW-0472">Membrane</keyword>
<dbReference type="PANTHER" id="PTHR43445:SF3">
    <property type="entry name" value="UDP-N-ACETYLMURAMATE--L-ALANINE LIGASE"/>
    <property type="match status" value="1"/>
</dbReference>
<comment type="catalytic activity">
    <reaction evidence="8">
        <text>UDP-N-acetyl-alpha-D-muramate + L-alanine + ATP = UDP-N-acetyl-alpha-D-muramoyl-L-alanine + ADP + phosphate + H(+)</text>
        <dbReference type="Rhea" id="RHEA:23372"/>
        <dbReference type="ChEBI" id="CHEBI:15378"/>
        <dbReference type="ChEBI" id="CHEBI:30616"/>
        <dbReference type="ChEBI" id="CHEBI:43474"/>
        <dbReference type="ChEBI" id="CHEBI:57972"/>
        <dbReference type="ChEBI" id="CHEBI:70757"/>
        <dbReference type="ChEBI" id="CHEBI:83898"/>
        <dbReference type="ChEBI" id="CHEBI:456216"/>
        <dbReference type="EC" id="6.3.2.8"/>
    </reaction>
</comment>
<dbReference type="Pfam" id="PF08245">
    <property type="entry name" value="Mur_ligase_M"/>
    <property type="match status" value="1"/>
</dbReference>
<dbReference type="InterPro" id="IPR013221">
    <property type="entry name" value="Mur_ligase_cen"/>
</dbReference>
<dbReference type="GO" id="GO:0008763">
    <property type="term" value="F:UDP-N-acetylmuramate-L-alanine ligase activity"/>
    <property type="evidence" value="ECO:0007669"/>
    <property type="project" value="UniProtKB-EC"/>
</dbReference>
<dbReference type="GO" id="GO:0005737">
    <property type="term" value="C:cytoplasm"/>
    <property type="evidence" value="ECO:0007669"/>
    <property type="project" value="UniProtKB-SubCell"/>
</dbReference>
<dbReference type="InterPro" id="IPR036565">
    <property type="entry name" value="Mur-like_cat_sf"/>
</dbReference>
<feature type="domain" description="Mur ligase N-terminal catalytic" evidence="10">
    <location>
        <begin position="7"/>
        <end position="103"/>
    </location>
</feature>
<proteinExistence type="inferred from homology"/>
<feature type="transmembrane region" description="Helical" evidence="9">
    <location>
        <begin position="7"/>
        <end position="26"/>
    </location>
</feature>
<dbReference type="SUPFAM" id="SSF53244">
    <property type="entry name" value="MurD-like peptide ligases, peptide-binding domain"/>
    <property type="match status" value="1"/>
</dbReference>
<dbReference type="SUPFAM" id="SSF51984">
    <property type="entry name" value="MurCD N-terminal domain"/>
    <property type="match status" value="1"/>
</dbReference>
<protein>
    <recommendedName>
        <fullName evidence="3">UDP-N-acetylmuramate--L-alanine ligase</fullName>
        <ecNumber evidence="3">6.3.2.8</ecNumber>
    </recommendedName>
</protein>
<dbReference type="NCBIfam" id="TIGR01082">
    <property type="entry name" value="murC"/>
    <property type="match status" value="1"/>
</dbReference>
<keyword evidence="5 13" id="KW-0436">Ligase</keyword>
<dbReference type="InterPro" id="IPR004101">
    <property type="entry name" value="Mur_ligase_C"/>
</dbReference>
<dbReference type="SUPFAM" id="SSF53623">
    <property type="entry name" value="MurD-like peptide ligases, catalytic domain"/>
    <property type="match status" value="1"/>
</dbReference>
<organism evidence="13">
    <name type="scientific">bioreactor metagenome</name>
    <dbReference type="NCBI Taxonomy" id="1076179"/>
    <lineage>
        <taxon>unclassified sequences</taxon>
        <taxon>metagenomes</taxon>
        <taxon>ecological metagenomes</taxon>
    </lineage>
</organism>
<evidence type="ECO:0000256" key="8">
    <source>
        <dbReference type="ARBA" id="ARBA00047833"/>
    </source>
</evidence>
<keyword evidence="4" id="KW-0963">Cytoplasm</keyword>
<dbReference type="InterPro" id="IPR000713">
    <property type="entry name" value="Mur_ligase_N"/>
</dbReference>
<evidence type="ECO:0000313" key="13">
    <source>
        <dbReference type="EMBL" id="MPM55875.1"/>
    </source>
</evidence>
<keyword evidence="9" id="KW-0812">Transmembrane</keyword>
<evidence type="ECO:0000256" key="3">
    <source>
        <dbReference type="ARBA" id="ARBA00012211"/>
    </source>
</evidence>
<dbReference type="InterPro" id="IPR036615">
    <property type="entry name" value="Mur_ligase_C_dom_sf"/>
</dbReference>
<dbReference type="EMBL" id="VSSQ01015481">
    <property type="protein sequence ID" value="MPM55875.1"/>
    <property type="molecule type" value="Genomic_DNA"/>
</dbReference>
<evidence type="ECO:0000256" key="9">
    <source>
        <dbReference type="SAM" id="Phobius"/>
    </source>
</evidence>
<dbReference type="HAMAP" id="MF_00046">
    <property type="entry name" value="MurC"/>
    <property type="match status" value="1"/>
</dbReference>
<dbReference type="GO" id="GO:0009252">
    <property type="term" value="P:peptidoglycan biosynthetic process"/>
    <property type="evidence" value="ECO:0007669"/>
    <property type="project" value="UniProtKB-UniPathway"/>
</dbReference>
<dbReference type="Pfam" id="PF01225">
    <property type="entry name" value="Mur_ligase"/>
    <property type="match status" value="1"/>
</dbReference>
<keyword evidence="9" id="KW-1133">Transmembrane helix</keyword>
<accession>A0A645ARG9</accession>
<gene>
    <name evidence="13" type="primary">murC_28</name>
    <name evidence="13" type="ORF">SDC9_102673</name>
</gene>
<evidence type="ECO:0000256" key="4">
    <source>
        <dbReference type="ARBA" id="ARBA00022490"/>
    </source>
</evidence>
<dbReference type="GO" id="GO:0005524">
    <property type="term" value="F:ATP binding"/>
    <property type="evidence" value="ECO:0007669"/>
    <property type="project" value="UniProtKB-KW"/>
</dbReference>
<feature type="domain" description="Mur ligase C-terminal" evidence="11">
    <location>
        <begin position="312"/>
        <end position="442"/>
    </location>
</feature>
<feature type="domain" description="Mur ligase central" evidence="12">
    <location>
        <begin position="110"/>
        <end position="290"/>
    </location>
</feature>
<dbReference type="Pfam" id="PF02875">
    <property type="entry name" value="Mur_ligase_C"/>
    <property type="match status" value="1"/>
</dbReference>
<dbReference type="Gene3D" id="3.90.190.20">
    <property type="entry name" value="Mur ligase, C-terminal domain"/>
    <property type="match status" value="1"/>
</dbReference>
<comment type="pathway">
    <text evidence="2">Cell wall biogenesis; peptidoglycan biosynthesis.</text>
</comment>
<dbReference type="Gene3D" id="3.40.1190.10">
    <property type="entry name" value="Mur-like, catalytic domain"/>
    <property type="match status" value="1"/>
</dbReference>
<dbReference type="InterPro" id="IPR050061">
    <property type="entry name" value="MurCDEF_pg_biosynth"/>
</dbReference>
<evidence type="ECO:0000256" key="1">
    <source>
        <dbReference type="ARBA" id="ARBA00004496"/>
    </source>
</evidence>
<keyword evidence="7" id="KW-0067">ATP-binding</keyword>